<evidence type="ECO:0000313" key="2">
    <source>
        <dbReference type="Proteomes" id="UP000612585"/>
    </source>
</evidence>
<organism evidence="1 2">
    <name type="scientific">Virgisporangium aurantiacum</name>
    <dbReference type="NCBI Taxonomy" id="175570"/>
    <lineage>
        <taxon>Bacteria</taxon>
        <taxon>Bacillati</taxon>
        <taxon>Actinomycetota</taxon>
        <taxon>Actinomycetes</taxon>
        <taxon>Micromonosporales</taxon>
        <taxon>Micromonosporaceae</taxon>
        <taxon>Virgisporangium</taxon>
    </lineage>
</organism>
<reference evidence="1" key="1">
    <citation type="submission" date="2021-01" db="EMBL/GenBank/DDBJ databases">
        <title>Whole genome shotgun sequence of Virgisporangium aurantiacum NBRC 16421.</title>
        <authorList>
            <person name="Komaki H."/>
            <person name="Tamura T."/>
        </authorList>
    </citation>
    <scope>NUCLEOTIDE SEQUENCE</scope>
    <source>
        <strain evidence="1">NBRC 16421</strain>
    </source>
</reference>
<protein>
    <submittedName>
        <fullName evidence="1">Uncharacterized protein</fullName>
    </submittedName>
</protein>
<sequence>MRSDVAAAAVTINDRGSSHDICTCAPPDLPRRRRWGWLWPGTGFLDRPGGSEYANRWQSSCGQGG</sequence>
<dbReference type="AlphaFoldDB" id="A0A8J3ZJM6"/>
<proteinExistence type="predicted"/>
<name>A0A8J3ZJM6_9ACTN</name>
<gene>
    <name evidence="1" type="ORF">Vau01_101940</name>
</gene>
<accession>A0A8J3ZJM6</accession>
<dbReference type="Proteomes" id="UP000612585">
    <property type="component" value="Unassembled WGS sequence"/>
</dbReference>
<dbReference type="RefSeq" id="WP_204008485.1">
    <property type="nucleotide sequence ID" value="NZ_BOPG01000082.1"/>
</dbReference>
<evidence type="ECO:0000313" key="1">
    <source>
        <dbReference type="EMBL" id="GIJ62678.1"/>
    </source>
</evidence>
<dbReference type="EMBL" id="BOPG01000082">
    <property type="protein sequence ID" value="GIJ62678.1"/>
    <property type="molecule type" value="Genomic_DNA"/>
</dbReference>
<comment type="caution">
    <text evidence="1">The sequence shown here is derived from an EMBL/GenBank/DDBJ whole genome shotgun (WGS) entry which is preliminary data.</text>
</comment>
<keyword evidence="2" id="KW-1185">Reference proteome</keyword>